<proteinExistence type="predicted"/>
<dbReference type="Proteomes" id="UP000652847">
    <property type="component" value="Unassembled WGS sequence"/>
</dbReference>
<dbReference type="EMBL" id="JACOOT010000026">
    <property type="protein sequence ID" value="MBC5651736.1"/>
    <property type="molecule type" value="Genomic_DNA"/>
</dbReference>
<organism evidence="2 3">
    <name type="scientific">Blautia segnis</name>
    <dbReference type="NCBI Taxonomy" id="2763030"/>
    <lineage>
        <taxon>Bacteria</taxon>
        <taxon>Bacillati</taxon>
        <taxon>Bacillota</taxon>
        <taxon>Clostridia</taxon>
        <taxon>Lachnospirales</taxon>
        <taxon>Lachnospiraceae</taxon>
        <taxon>Blautia</taxon>
    </lineage>
</organism>
<evidence type="ECO:0000313" key="3">
    <source>
        <dbReference type="Proteomes" id="UP000652847"/>
    </source>
</evidence>
<feature type="transmembrane region" description="Helical" evidence="1">
    <location>
        <begin position="194"/>
        <end position="214"/>
    </location>
</feature>
<protein>
    <submittedName>
        <fullName evidence="2">LPXTG cell wall anchor domain-containing protein</fullName>
    </submittedName>
</protein>
<accession>A0A8I0AKB3</accession>
<comment type="caution">
    <text evidence="2">The sequence shown here is derived from an EMBL/GenBank/DDBJ whole genome shotgun (WGS) entry which is preliminary data.</text>
</comment>
<keyword evidence="1" id="KW-0472">Membrane</keyword>
<reference evidence="2 3" key="1">
    <citation type="submission" date="2020-08" db="EMBL/GenBank/DDBJ databases">
        <title>Genome public.</title>
        <authorList>
            <person name="Liu C."/>
            <person name="Sun Q."/>
        </authorList>
    </citation>
    <scope>NUCLEOTIDE SEQUENCE [LARGE SCALE GENOMIC DNA]</scope>
    <source>
        <strain evidence="2 3">BX17</strain>
    </source>
</reference>
<gene>
    <name evidence="2" type="ORF">H8S54_11580</name>
</gene>
<keyword evidence="1" id="KW-0812">Transmembrane</keyword>
<name>A0A8I0AKB3_9FIRM</name>
<keyword evidence="3" id="KW-1185">Reference proteome</keyword>
<dbReference type="NCBIfam" id="TIGR01167">
    <property type="entry name" value="LPXTG_anchor"/>
    <property type="match status" value="1"/>
</dbReference>
<sequence>MNASVAWDVNGCAYNQNSAEAQKFSVNGTVTLPDGVTNPDNLNLIVSVNVSVSRGPIVSDASKNTITGISSDGSYTTETKITFTAVGAGTDIENPIKGDVRYLPLNWEVLESRSWDKAPYSATFRMGKSGNYTLTVTYNQQKFDGSNWVNTGTQDTKQVNFTVAAAPNQTLTPAADKSDANQKNAVKTGDNTPILPFVIILVIAVVLIAGILVYRNKKK</sequence>
<evidence type="ECO:0000256" key="1">
    <source>
        <dbReference type="SAM" id="Phobius"/>
    </source>
</evidence>
<evidence type="ECO:0000313" key="2">
    <source>
        <dbReference type="EMBL" id="MBC5651736.1"/>
    </source>
</evidence>
<dbReference type="AlphaFoldDB" id="A0A8I0AKB3"/>
<keyword evidence="1" id="KW-1133">Transmembrane helix</keyword>